<dbReference type="Proteomes" id="UP000284706">
    <property type="component" value="Unassembled WGS sequence"/>
</dbReference>
<dbReference type="AlphaFoldDB" id="A0A409Y4Q0"/>
<organism evidence="1 2">
    <name type="scientific">Gymnopilus dilepis</name>
    <dbReference type="NCBI Taxonomy" id="231916"/>
    <lineage>
        <taxon>Eukaryota</taxon>
        <taxon>Fungi</taxon>
        <taxon>Dikarya</taxon>
        <taxon>Basidiomycota</taxon>
        <taxon>Agaricomycotina</taxon>
        <taxon>Agaricomycetes</taxon>
        <taxon>Agaricomycetidae</taxon>
        <taxon>Agaricales</taxon>
        <taxon>Agaricineae</taxon>
        <taxon>Hymenogastraceae</taxon>
        <taxon>Gymnopilus</taxon>
    </lineage>
</organism>
<dbReference type="InParanoid" id="A0A409Y4Q0"/>
<evidence type="ECO:0000313" key="2">
    <source>
        <dbReference type="Proteomes" id="UP000284706"/>
    </source>
</evidence>
<name>A0A409Y4Q0_9AGAR</name>
<accession>A0A409Y4Q0</accession>
<comment type="caution">
    <text evidence="1">The sequence shown here is derived from an EMBL/GenBank/DDBJ whole genome shotgun (WGS) entry which is preliminary data.</text>
</comment>
<reference evidence="1 2" key="1">
    <citation type="journal article" date="2018" name="Evol. Lett.">
        <title>Horizontal gene cluster transfer increased hallucinogenic mushroom diversity.</title>
        <authorList>
            <person name="Reynolds H.T."/>
            <person name="Vijayakumar V."/>
            <person name="Gluck-Thaler E."/>
            <person name="Korotkin H.B."/>
            <person name="Matheny P.B."/>
            <person name="Slot J.C."/>
        </authorList>
    </citation>
    <scope>NUCLEOTIDE SEQUENCE [LARGE SCALE GENOMIC DNA]</scope>
    <source>
        <strain evidence="1 2">SRW20</strain>
    </source>
</reference>
<gene>
    <name evidence="1" type="ORF">CVT26_003111</name>
</gene>
<evidence type="ECO:0000313" key="1">
    <source>
        <dbReference type="EMBL" id="PPQ97962.1"/>
    </source>
</evidence>
<sequence length="507" mass="56187">MLRHDHMLAVKALFGYVKWGQPHDAPPTESLETIVNPFFHDGPPRKVAANATSFTLTGQSGTGKSIWLFLLLILRLHAKLPTVYHMCGPATCLFDRNGAAFLYNGLSREMLSSFVKSCRDTSSSEVWGLVDSDHHFSDAHYLEYLATGTFVVEASTLGYDRKGWRRRDEKSSGARQFIIKPWNLPELICRRELQAYAPSESALALYLNRYGPCGAFSNSADPETYEIDHLKPALSTILQDSFLGNNLSSIMNLSVGNVKDLQAFDCVFVIHPDEDSDRIFPFVHLASEYVGRRLIECFEAYRRPHLEPMGSADRLYLTCVRSLVARTSVGWLLQDGVYNVICAGGVFSLSKLVQVSNSEPHQGCRRLSPPESPVKYKLSTGSQGFALSSQQSDDALYPGRVRCRDLSFRDGALKTSGFYKSREAEGLGSGFLYDSRKRHAVVFQPIAQPKSVVAGKGISRLAALGVRTVSYVVVTAPGFHVDSAVSTDVDADVTAWYQLELTYVLPK</sequence>
<proteinExistence type="predicted"/>
<keyword evidence="2" id="KW-1185">Reference proteome</keyword>
<protein>
    <submittedName>
        <fullName evidence="1">Uncharacterized protein</fullName>
    </submittedName>
</protein>
<dbReference type="EMBL" id="NHYE01001155">
    <property type="protein sequence ID" value="PPQ97962.1"/>
    <property type="molecule type" value="Genomic_DNA"/>
</dbReference>